<organism evidence="1 2">
    <name type="scientific">Lithocarpus litseifolius</name>
    <dbReference type="NCBI Taxonomy" id="425828"/>
    <lineage>
        <taxon>Eukaryota</taxon>
        <taxon>Viridiplantae</taxon>
        <taxon>Streptophyta</taxon>
        <taxon>Embryophyta</taxon>
        <taxon>Tracheophyta</taxon>
        <taxon>Spermatophyta</taxon>
        <taxon>Magnoliopsida</taxon>
        <taxon>eudicotyledons</taxon>
        <taxon>Gunneridae</taxon>
        <taxon>Pentapetalae</taxon>
        <taxon>rosids</taxon>
        <taxon>fabids</taxon>
        <taxon>Fagales</taxon>
        <taxon>Fagaceae</taxon>
        <taxon>Lithocarpus</taxon>
    </lineage>
</organism>
<evidence type="ECO:0000313" key="1">
    <source>
        <dbReference type="EMBL" id="KAK9989930.1"/>
    </source>
</evidence>
<gene>
    <name evidence="1" type="ORF">SO802_030169</name>
</gene>
<sequence>MVSSLINHDLQVWRRDFILAKFNREEGEAICDILLSRRQERMSVFFYLSVLTFESMVE</sequence>
<dbReference type="EMBL" id="JAZDWU010000010">
    <property type="protein sequence ID" value="KAK9989930.1"/>
    <property type="molecule type" value="Genomic_DNA"/>
</dbReference>
<accession>A0AAW2BV95</accession>
<comment type="caution">
    <text evidence="1">The sequence shown here is derived from an EMBL/GenBank/DDBJ whole genome shotgun (WGS) entry which is preliminary data.</text>
</comment>
<keyword evidence="2" id="KW-1185">Reference proteome</keyword>
<reference evidence="1 2" key="1">
    <citation type="submission" date="2024-01" db="EMBL/GenBank/DDBJ databases">
        <title>A telomere-to-telomere, gap-free genome of sweet tea (Lithocarpus litseifolius).</title>
        <authorList>
            <person name="Zhou J."/>
        </authorList>
    </citation>
    <scope>NUCLEOTIDE SEQUENCE [LARGE SCALE GENOMIC DNA]</scope>
    <source>
        <strain evidence="1">Zhou-2022a</strain>
        <tissue evidence="1">Leaf</tissue>
    </source>
</reference>
<protein>
    <submittedName>
        <fullName evidence="1">Uncharacterized protein</fullName>
    </submittedName>
</protein>
<proteinExistence type="predicted"/>
<name>A0AAW2BV95_9ROSI</name>
<evidence type="ECO:0000313" key="2">
    <source>
        <dbReference type="Proteomes" id="UP001459277"/>
    </source>
</evidence>
<dbReference type="Proteomes" id="UP001459277">
    <property type="component" value="Unassembled WGS sequence"/>
</dbReference>
<dbReference type="AlphaFoldDB" id="A0AAW2BV95"/>